<dbReference type="EC" id="3.5.4.26" evidence="14"/>
<comment type="similarity">
    <text evidence="4 14">In the N-terminal section; belongs to the cytidine and deoxycytidylate deaminase family.</text>
</comment>
<dbReference type="PIRSF" id="PIRSF006769">
    <property type="entry name" value="RibD"/>
    <property type="match status" value="1"/>
</dbReference>
<dbReference type="PROSITE" id="PS51747">
    <property type="entry name" value="CYT_DCMP_DEAMINASES_2"/>
    <property type="match status" value="1"/>
</dbReference>
<evidence type="ECO:0000256" key="1">
    <source>
        <dbReference type="ARBA" id="ARBA00002151"/>
    </source>
</evidence>
<dbReference type="CDD" id="cd01284">
    <property type="entry name" value="Riboflavin_deaminase-reductase"/>
    <property type="match status" value="1"/>
</dbReference>
<dbReference type="InterPro" id="IPR002734">
    <property type="entry name" value="RibDG_C"/>
</dbReference>
<evidence type="ECO:0000313" key="16">
    <source>
        <dbReference type="EMBL" id="MBF4694964.1"/>
    </source>
</evidence>
<feature type="domain" description="CMP/dCMP-type deaminase" evidence="15">
    <location>
        <begin position="1"/>
        <end position="123"/>
    </location>
</feature>
<keyword evidence="10 14" id="KW-0560">Oxidoreductase</keyword>
<dbReference type="PANTHER" id="PTHR38011">
    <property type="entry name" value="DIHYDROFOLATE REDUCTASE FAMILY PROTEIN (AFU_ORTHOLOGUE AFUA_8G06820)"/>
    <property type="match status" value="1"/>
</dbReference>
<evidence type="ECO:0000256" key="3">
    <source>
        <dbReference type="ARBA" id="ARBA00004910"/>
    </source>
</evidence>
<dbReference type="RefSeq" id="WP_194703209.1">
    <property type="nucleotide sequence ID" value="NZ_JADKNH010000012.1"/>
</dbReference>
<gene>
    <name evidence="16" type="primary">ribD</name>
    <name evidence="16" type="ORF">ISU02_17840</name>
</gene>
<evidence type="ECO:0000256" key="4">
    <source>
        <dbReference type="ARBA" id="ARBA00005259"/>
    </source>
</evidence>
<dbReference type="Pfam" id="PF00383">
    <property type="entry name" value="dCMP_cyt_deam_1"/>
    <property type="match status" value="1"/>
</dbReference>
<dbReference type="GO" id="GO:0008703">
    <property type="term" value="F:5-amino-6-(5-phosphoribosylamino)uracil reductase activity"/>
    <property type="evidence" value="ECO:0007669"/>
    <property type="project" value="UniProtKB-EC"/>
</dbReference>
<keyword evidence="17" id="KW-1185">Reference proteome</keyword>
<dbReference type="InterPro" id="IPR050765">
    <property type="entry name" value="Riboflavin_Biosynth_HTPR"/>
</dbReference>
<dbReference type="PROSITE" id="PS00903">
    <property type="entry name" value="CYT_DCMP_DEAMINASES_1"/>
    <property type="match status" value="1"/>
</dbReference>
<comment type="caution">
    <text evidence="16">The sequence shown here is derived from an EMBL/GenBank/DDBJ whole genome shotgun (WGS) entry which is preliminary data.</text>
</comment>
<dbReference type="InterPro" id="IPR002125">
    <property type="entry name" value="CMP_dCMP_dom"/>
</dbReference>
<dbReference type="NCBIfam" id="TIGR00326">
    <property type="entry name" value="eubact_ribD"/>
    <property type="match status" value="1"/>
</dbReference>
<evidence type="ECO:0000256" key="2">
    <source>
        <dbReference type="ARBA" id="ARBA00004882"/>
    </source>
</evidence>
<keyword evidence="14 16" id="KW-0378">Hydrolase</keyword>
<proteinExistence type="inferred from homology"/>
<comment type="pathway">
    <text evidence="2 14">Cofactor biosynthesis; riboflavin biosynthesis; 5-amino-6-(D-ribitylamino)uracil from GTP: step 2/4.</text>
</comment>
<dbReference type="NCBIfam" id="TIGR00227">
    <property type="entry name" value="ribD_Cterm"/>
    <property type="match status" value="1"/>
</dbReference>
<evidence type="ECO:0000313" key="17">
    <source>
        <dbReference type="Proteomes" id="UP000614200"/>
    </source>
</evidence>
<dbReference type="EMBL" id="JADKNH010000012">
    <property type="protein sequence ID" value="MBF4694964.1"/>
    <property type="molecule type" value="Genomic_DNA"/>
</dbReference>
<evidence type="ECO:0000256" key="14">
    <source>
        <dbReference type="PIRNR" id="PIRNR006769"/>
    </source>
</evidence>
<evidence type="ECO:0000256" key="13">
    <source>
        <dbReference type="ARBA" id="ARBA00049886"/>
    </source>
</evidence>
<dbReference type="InterPro" id="IPR016193">
    <property type="entry name" value="Cytidine_deaminase-like"/>
</dbReference>
<sequence length="377" mass="41717">MTHEHYMKIALELAIQGLGRVRPNPMVGAVIVNENKIIGKGYHEKFGEPHAEINALRSCVDEVKGATLYVTLEPCCHYGKTPPCTEAIIRSGIKRVVIGTRDPNPLVSGKGIEILKTQGIEVVEAILQEECMMVNRFFFHHMKMKMPYVAMKYAMTADGKIATKTGESKWISGEGSRRYVQQLRRQYQGIMVGIGTVIKDNPLLTYKADLNQSPIRIICDSQLRMPLTSQIAETAKHIKTYVVFSKELSETRTGLSKRKALERKGFCLLDVPAKAGHLDLSLAFRALGALGIQSVLVEGGSTLNEAVIRKGLAQYLYTFIGSKILGGHEALTPIGGNGVESMSDARALDLVKIKKIEEDVLLEYRFRKETGQCLLAL</sequence>
<accession>A0ABR9ZWY3</accession>
<dbReference type="SUPFAM" id="SSF53597">
    <property type="entry name" value="Dihydrofolate reductase-like"/>
    <property type="match status" value="1"/>
</dbReference>
<keyword evidence="7 14" id="KW-0479">Metal-binding</keyword>
<dbReference type="Proteomes" id="UP000614200">
    <property type="component" value="Unassembled WGS sequence"/>
</dbReference>
<evidence type="ECO:0000256" key="9">
    <source>
        <dbReference type="ARBA" id="ARBA00022857"/>
    </source>
</evidence>
<dbReference type="Gene3D" id="3.40.140.10">
    <property type="entry name" value="Cytidine Deaminase, domain 2"/>
    <property type="match status" value="1"/>
</dbReference>
<keyword evidence="6 14" id="KW-0686">Riboflavin biosynthesis</keyword>
<protein>
    <recommendedName>
        <fullName evidence="14">Riboflavin biosynthesis protein RibD</fullName>
    </recommendedName>
    <domain>
        <recommendedName>
            <fullName evidence="14">Diaminohydroxyphosphoribosylaminopyrimidine deaminase</fullName>
            <shortName evidence="14">DRAP deaminase</shortName>
            <ecNumber evidence="14">3.5.4.26</ecNumber>
        </recommendedName>
        <alternativeName>
            <fullName evidence="14">Riboflavin-specific deaminase</fullName>
        </alternativeName>
    </domain>
    <domain>
        <recommendedName>
            <fullName evidence="14">5-amino-6-(5-phosphoribosylamino)uracil reductase</fullName>
            <ecNumber evidence="14">1.1.1.193</ecNumber>
        </recommendedName>
        <alternativeName>
            <fullName evidence="14">HTP reductase</fullName>
        </alternativeName>
    </domain>
</protein>
<dbReference type="InterPro" id="IPR004794">
    <property type="entry name" value="Eubact_RibD"/>
</dbReference>
<organism evidence="16 17">
    <name type="scientific">Fusibacter ferrireducens</name>
    <dbReference type="NCBI Taxonomy" id="2785058"/>
    <lineage>
        <taxon>Bacteria</taxon>
        <taxon>Bacillati</taxon>
        <taxon>Bacillota</taxon>
        <taxon>Clostridia</taxon>
        <taxon>Eubacteriales</taxon>
        <taxon>Eubacteriales Family XII. Incertae Sedis</taxon>
        <taxon>Fusibacter</taxon>
    </lineage>
</organism>
<dbReference type="GO" id="GO:0008835">
    <property type="term" value="F:diaminohydroxyphosphoribosylaminopyrimidine deaminase activity"/>
    <property type="evidence" value="ECO:0007669"/>
    <property type="project" value="UniProtKB-EC"/>
</dbReference>
<reference evidence="16 17" key="1">
    <citation type="submission" date="2020-11" db="EMBL/GenBank/DDBJ databases">
        <title>Fusibacter basophilias sp. nov.</title>
        <authorList>
            <person name="Qiu D."/>
        </authorList>
    </citation>
    <scope>NUCLEOTIDE SEQUENCE [LARGE SCALE GENOMIC DNA]</scope>
    <source>
        <strain evidence="16 17">Q10-2</strain>
    </source>
</reference>
<evidence type="ECO:0000259" key="15">
    <source>
        <dbReference type="PROSITE" id="PS51747"/>
    </source>
</evidence>
<comment type="catalytic activity">
    <reaction evidence="12 14">
        <text>5-amino-6-(5-phospho-D-ribitylamino)uracil + NADP(+) = 5-amino-6-(5-phospho-D-ribosylamino)uracil + NADPH + H(+)</text>
        <dbReference type="Rhea" id="RHEA:17845"/>
        <dbReference type="ChEBI" id="CHEBI:15378"/>
        <dbReference type="ChEBI" id="CHEBI:57783"/>
        <dbReference type="ChEBI" id="CHEBI:58349"/>
        <dbReference type="ChEBI" id="CHEBI:58421"/>
        <dbReference type="ChEBI" id="CHEBI:58453"/>
        <dbReference type="EC" id="1.1.1.193"/>
    </reaction>
</comment>
<evidence type="ECO:0000256" key="11">
    <source>
        <dbReference type="ARBA" id="ARBA00023268"/>
    </source>
</evidence>
<evidence type="ECO:0000256" key="5">
    <source>
        <dbReference type="ARBA" id="ARBA00007417"/>
    </source>
</evidence>
<dbReference type="EC" id="1.1.1.193" evidence="14"/>
<keyword evidence="11" id="KW-0511">Multifunctional enzyme</keyword>
<keyword evidence="9 14" id="KW-0521">NADP</keyword>
<dbReference type="InterPro" id="IPR024072">
    <property type="entry name" value="DHFR-like_dom_sf"/>
</dbReference>
<comment type="pathway">
    <text evidence="3 14">Cofactor biosynthesis; riboflavin biosynthesis; 5-amino-6-(D-ribitylamino)uracil from GTP: step 3/4.</text>
</comment>
<comment type="function">
    <text evidence="1 14">Converts 2,5-diamino-6-(ribosylamino)-4(3h)-pyrimidinone 5'-phosphate into 5-amino-6-(ribosylamino)-2,4(1h,3h)-pyrimidinedione 5'-phosphate.</text>
</comment>
<evidence type="ECO:0000256" key="12">
    <source>
        <dbReference type="ARBA" id="ARBA00049861"/>
    </source>
</evidence>
<dbReference type="Pfam" id="PF01872">
    <property type="entry name" value="RibD_C"/>
    <property type="match status" value="1"/>
</dbReference>
<evidence type="ECO:0000256" key="10">
    <source>
        <dbReference type="ARBA" id="ARBA00023002"/>
    </source>
</evidence>
<dbReference type="InterPro" id="IPR011549">
    <property type="entry name" value="RibD_C"/>
</dbReference>
<evidence type="ECO:0000256" key="6">
    <source>
        <dbReference type="ARBA" id="ARBA00022619"/>
    </source>
</evidence>
<dbReference type="PANTHER" id="PTHR38011:SF7">
    <property type="entry name" value="2,5-DIAMINO-6-RIBOSYLAMINO-4(3H)-PYRIMIDINONE 5'-PHOSPHATE REDUCTASE"/>
    <property type="match status" value="1"/>
</dbReference>
<comment type="similarity">
    <text evidence="5 14">In the C-terminal section; belongs to the HTP reductase family.</text>
</comment>
<evidence type="ECO:0000256" key="7">
    <source>
        <dbReference type="ARBA" id="ARBA00022723"/>
    </source>
</evidence>
<dbReference type="InterPro" id="IPR016192">
    <property type="entry name" value="APOBEC/CMP_deaminase_Zn-bd"/>
</dbReference>
<dbReference type="SUPFAM" id="SSF53927">
    <property type="entry name" value="Cytidine deaminase-like"/>
    <property type="match status" value="1"/>
</dbReference>
<comment type="cofactor">
    <cofactor evidence="14">
        <name>Zn(2+)</name>
        <dbReference type="ChEBI" id="CHEBI:29105"/>
    </cofactor>
    <text evidence="14">Binds 1 zinc ion.</text>
</comment>
<comment type="catalytic activity">
    <reaction evidence="13 14">
        <text>2,5-diamino-6-hydroxy-4-(5-phosphoribosylamino)-pyrimidine + H2O + H(+) = 5-amino-6-(5-phospho-D-ribosylamino)uracil + NH4(+)</text>
        <dbReference type="Rhea" id="RHEA:21868"/>
        <dbReference type="ChEBI" id="CHEBI:15377"/>
        <dbReference type="ChEBI" id="CHEBI:15378"/>
        <dbReference type="ChEBI" id="CHEBI:28938"/>
        <dbReference type="ChEBI" id="CHEBI:58453"/>
        <dbReference type="ChEBI" id="CHEBI:58614"/>
        <dbReference type="EC" id="3.5.4.26"/>
    </reaction>
</comment>
<evidence type="ECO:0000256" key="8">
    <source>
        <dbReference type="ARBA" id="ARBA00022833"/>
    </source>
</evidence>
<keyword evidence="8 14" id="KW-0862">Zinc</keyword>
<dbReference type="Gene3D" id="3.40.430.10">
    <property type="entry name" value="Dihydrofolate Reductase, subunit A"/>
    <property type="match status" value="1"/>
</dbReference>
<name>A0ABR9ZWY3_9FIRM</name>